<keyword evidence="1" id="KW-0472">Membrane</keyword>
<keyword evidence="1" id="KW-0812">Transmembrane</keyword>
<accession>A0AA96V0P1</accession>
<name>A0AA96V0P1_9EURY</name>
<proteinExistence type="predicted"/>
<dbReference type="RefSeq" id="WP_316557800.1">
    <property type="nucleotide sequence ID" value="NZ_CP131059.1"/>
</dbReference>
<dbReference type="Proteomes" id="UP001302978">
    <property type="component" value="Chromosome"/>
</dbReference>
<organism evidence="2 3">
    <name type="scientific">Methanimicrococcus hongohii</name>
    <dbReference type="NCBI Taxonomy" id="3028295"/>
    <lineage>
        <taxon>Archaea</taxon>
        <taxon>Methanobacteriati</taxon>
        <taxon>Methanobacteriota</taxon>
        <taxon>Stenosarchaea group</taxon>
        <taxon>Methanomicrobia</taxon>
        <taxon>Methanosarcinales</taxon>
        <taxon>Methanosarcinaceae</taxon>
        <taxon>Methanimicrococcus</taxon>
    </lineage>
</organism>
<dbReference type="EMBL" id="CP131059">
    <property type="protein sequence ID" value="WNY22833.1"/>
    <property type="molecule type" value="Genomic_DNA"/>
</dbReference>
<feature type="transmembrane region" description="Helical" evidence="1">
    <location>
        <begin position="12"/>
        <end position="33"/>
    </location>
</feature>
<feature type="transmembrane region" description="Helical" evidence="1">
    <location>
        <begin position="53"/>
        <end position="75"/>
    </location>
</feature>
<evidence type="ECO:0000313" key="3">
    <source>
        <dbReference type="Proteomes" id="UP001302978"/>
    </source>
</evidence>
<evidence type="ECO:0000313" key="2">
    <source>
        <dbReference type="EMBL" id="WNY22833.1"/>
    </source>
</evidence>
<reference evidence="2 3" key="1">
    <citation type="submission" date="2023-07" db="EMBL/GenBank/DDBJ databases">
        <title>Closed genoem sequence of Methanomicrococcus sp. Hf6.</title>
        <authorList>
            <person name="Poehlein A."/>
            <person name="Protasov E."/>
            <person name="Platt K."/>
            <person name="Reeh H."/>
            <person name="Daniel R."/>
            <person name="Brune A."/>
        </authorList>
    </citation>
    <scope>NUCLEOTIDE SEQUENCE [LARGE SCALE GENOMIC DNA]</scope>
    <source>
        <strain evidence="2 3">Hf6</strain>
    </source>
</reference>
<sequence>MSYIDNAFVIQTGMIALQTLSLLFLLIALKFIFEKSAKINSSFESADQFFSKIYLPLGFALIALMLIHWMCSVGSVEAYGWAPFIVGFLGVAACLVAASIYYSGRIIKRPRFRRSADFVQK</sequence>
<evidence type="ECO:0000256" key="1">
    <source>
        <dbReference type="SAM" id="Phobius"/>
    </source>
</evidence>
<dbReference type="GeneID" id="85194549"/>
<dbReference type="AlphaFoldDB" id="A0AA96V0P1"/>
<keyword evidence="1" id="KW-1133">Transmembrane helix</keyword>
<keyword evidence="3" id="KW-1185">Reference proteome</keyword>
<protein>
    <submittedName>
        <fullName evidence="2">Uncharacterized protein</fullName>
    </submittedName>
</protein>
<feature type="transmembrane region" description="Helical" evidence="1">
    <location>
        <begin position="81"/>
        <end position="104"/>
    </location>
</feature>
<dbReference type="KEGG" id="mehf:MmiHf6_01180"/>
<gene>
    <name evidence="2" type="ORF">MmiHf6_01180</name>
</gene>